<dbReference type="EnsemblPlants" id="AES73878">
    <property type="protein sequence ID" value="AES73878"/>
    <property type="gene ID" value="MTR_3g109770"/>
</dbReference>
<dbReference type="HOGENOM" id="CLU_2323935_0_0_1"/>
<evidence type="ECO:0000313" key="1">
    <source>
        <dbReference type="EMBL" id="AES73878.1"/>
    </source>
</evidence>
<reference evidence="1 3" key="1">
    <citation type="journal article" date="2011" name="Nature">
        <title>The Medicago genome provides insight into the evolution of rhizobial symbioses.</title>
        <authorList>
            <person name="Young N.D."/>
            <person name="Debelle F."/>
            <person name="Oldroyd G.E."/>
            <person name="Geurts R."/>
            <person name="Cannon S.B."/>
            <person name="Udvardi M.K."/>
            <person name="Benedito V.A."/>
            <person name="Mayer K.F."/>
            <person name="Gouzy J."/>
            <person name="Schoof H."/>
            <person name="Van de Peer Y."/>
            <person name="Proost S."/>
            <person name="Cook D.R."/>
            <person name="Meyers B.C."/>
            <person name="Spannagl M."/>
            <person name="Cheung F."/>
            <person name="De Mita S."/>
            <person name="Krishnakumar V."/>
            <person name="Gundlach H."/>
            <person name="Zhou S."/>
            <person name="Mudge J."/>
            <person name="Bharti A.K."/>
            <person name="Murray J.D."/>
            <person name="Naoumkina M.A."/>
            <person name="Rosen B."/>
            <person name="Silverstein K.A."/>
            <person name="Tang H."/>
            <person name="Rombauts S."/>
            <person name="Zhao P.X."/>
            <person name="Zhou P."/>
            <person name="Barbe V."/>
            <person name="Bardou P."/>
            <person name="Bechner M."/>
            <person name="Bellec A."/>
            <person name="Berger A."/>
            <person name="Berges H."/>
            <person name="Bidwell S."/>
            <person name="Bisseling T."/>
            <person name="Choisne N."/>
            <person name="Couloux A."/>
            <person name="Denny R."/>
            <person name="Deshpande S."/>
            <person name="Dai X."/>
            <person name="Doyle J.J."/>
            <person name="Dudez A.M."/>
            <person name="Farmer A.D."/>
            <person name="Fouteau S."/>
            <person name="Franken C."/>
            <person name="Gibelin C."/>
            <person name="Gish J."/>
            <person name="Goldstein S."/>
            <person name="Gonzalez A.J."/>
            <person name="Green P.J."/>
            <person name="Hallab A."/>
            <person name="Hartog M."/>
            <person name="Hua A."/>
            <person name="Humphray S.J."/>
            <person name="Jeong D.H."/>
            <person name="Jing Y."/>
            <person name="Jocker A."/>
            <person name="Kenton S.M."/>
            <person name="Kim D.J."/>
            <person name="Klee K."/>
            <person name="Lai H."/>
            <person name="Lang C."/>
            <person name="Lin S."/>
            <person name="Macmil S.L."/>
            <person name="Magdelenat G."/>
            <person name="Matthews L."/>
            <person name="McCorrison J."/>
            <person name="Monaghan E.L."/>
            <person name="Mun J.H."/>
            <person name="Najar F.Z."/>
            <person name="Nicholson C."/>
            <person name="Noirot C."/>
            <person name="O'Bleness M."/>
            <person name="Paule C.R."/>
            <person name="Poulain J."/>
            <person name="Prion F."/>
            <person name="Qin B."/>
            <person name="Qu C."/>
            <person name="Retzel E.F."/>
            <person name="Riddle C."/>
            <person name="Sallet E."/>
            <person name="Samain S."/>
            <person name="Samson N."/>
            <person name="Sanders I."/>
            <person name="Saurat O."/>
            <person name="Scarpelli C."/>
            <person name="Schiex T."/>
            <person name="Segurens B."/>
            <person name="Severin A.J."/>
            <person name="Sherrier D.J."/>
            <person name="Shi R."/>
            <person name="Sims S."/>
            <person name="Singer S.R."/>
            <person name="Sinharoy S."/>
            <person name="Sterck L."/>
            <person name="Viollet A."/>
            <person name="Wang B.B."/>
            <person name="Wang K."/>
            <person name="Wang M."/>
            <person name="Wang X."/>
            <person name="Warfsmann J."/>
            <person name="Weissenbach J."/>
            <person name="White D.D."/>
            <person name="White J.D."/>
            <person name="Wiley G.B."/>
            <person name="Wincker P."/>
            <person name="Xing Y."/>
            <person name="Yang L."/>
            <person name="Yao Z."/>
            <person name="Ying F."/>
            <person name="Zhai J."/>
            <person name="Zhou L."/>
            <person name="Zuber A."/>
            <person name="Denarie J."/>
            <person name="Dixon R.A."/>
            <person name="May G.D."/>
            <person name="Schwartz D.C."/>
            <person name="Rogers J."/>
            <person name="Quetier F."/>
            <person name="Town C.D."/>
            <person name="Roe B.A."/>
        </authorList>
    </citation>
    <scope>NUCLEOTIDE SEQUENCE [LARGE SCALE GENOMIC DNA]</scope>
    <source>
        <strain evidence="1">A17</strain>
        <strain evidence="2 3">cv. Jemalong A17</strain>
    </source>
</reference>
<name>G7J3H1_MEDTR</name>
<reference evidence="2" key="3">
    <citation type="submission" date="2015-04" db="UniProtKB">
        <authorList>
            <consortium name="EnsemblPlants"/>
        </authorList>
    </citation>
    <scope>IDENTIFICATION</scope>
    <source>
        <strain evidence="2">cv. Jemalong A17</strain>
    </source>
</reference>
<dbReference type="AlphaFoldDB" id="G7J3H1"/>
<reference evidence="1 3" key="2">
    <citation type="journal article" date="2014" name="BMC Genomics">
        <title>An improved genome release (version Mt4.0) for the model legume Medicago truncatula.</title>
        <authorList>
            <person name="Tang H."/>
            <person name="Krishnakumar V."/>
            <person name="Bidwell S."/>
            <person name="Rosen B."/>
            <person name="Chan A."/>
            <person name="Zhou S."/>
            <person name="Gentzbittel L."/>
            <person name="Childs K.L."/>
            <person name="Yandell M."/>
            <person name="Gundlach H."/>
            <person name="Mayer K.F."/>
            <person name="Schwartz D.C."/>
            <person name="Town C.D."/>
        </authorList>
    </citation>
    <scope>GENOME REANNOTATION</scope>
    <source>
        <strain evidence="2 3">cv. Jemalong A17</strain>
    </source>
</reference>
<dbReference type="Proteomes" id="UP000002051">
    <property type="component" value="Chromosome 3"/>
</dbReference>
<organism evidence="1 3">
    <name type="scientific">Medicago truncatula</name>
    <name type="common">Barrel medic</name>
    <name type="synonym">Medicago tribuloides</name>
    <dbReference type="NCBI Taxonomy" id="3880"/>
    <lineage>
        <taxon>Eukaryota</taxon>
        <taxon>Viridiplantae</taxon>
        <taxon>Streptophyta</taxon>
        <taxon>Embryophyta</taxon>
        <taxon>Tracheophyta</taxon>
        <taxon>Spermatophyta</taxon>
        <taxon>Magnoliopsida</taxon>
        <taxon>eudicotyledons</taxon>
        <taxon>Gunneridae</taxon>
        <taxon>Pentapetalae</taxon>
        <taxon>rosids</taxon>
        <taxon>fabids</taxon>
        <taxon>Fabales</taxon>
        <taxon>Fabaceae</taxon>
        <taxon>Papilionoideae</taxon>
        <taxon>50 kb inversion clade</taxon>
        <taxon>NPAAA clade</taxon>
        <taxon>Hologalegina</taxon>
        <taxon>IRL clade</taxon>
        <taxon>Trifolieae</taxon>
        <taxon>Medicago</taxon>
    </lineage>
</organism>
<gene>
    <name evidence="1" type="ordered locus">MTR_3g109770</name>
</gene>
<keyword evidence="3" id="KW-1185">Reference proteome</keyword>
<protein>
    <submittedName>
        <fullName evidence="1 2">Uncharacterized protein</fullName>
    </submittedName>
</protein>
<evidence type="ECO:0000313" key="3">
    <source>
        <dbReference type="Proteomes" id="UP000002051"/>
    </source>
</evidence>
<sequence>MEIDCLQPLSLCQRFLLPYSQTHMFQLQYFFFTFFLYKEFQLHQPLAIILPSVLVEIWGLTHPYKTGLFFFSLLINGNGDLGILNGGALSVAYLANGTA</sequence>
<dbReference type="PaxDb" id="3880-AES73878"/>
<dbReference type="EMBL" id="CM001219">
    <property type="protein sequence ID" value="AES73878.1"/>
    <property type="molecule type" value="Genomic_DNA"/>
</dbReference>
<accession>G7J3H1</accession>
<proteinExistence type="predicted"/>
<evidence type="ECO:0000313" key="2">
    <source>
        <dbReference type="EnsemblPlants" id="AES73878"/>
    </source>
</evidence>